<keyword evidence="5" id="KW-0239">DNA-directed DNA polymerase</keyword>
<dbReference type="Gene3D" id="3.20.20.140">
    <property type="entry name" value="Metal-dependent hydrolases"/>
    <property type="match status" value="1"/>
</dbReference>
<dbReference type="PANTHER" id="PTHR32294">
    <property type="entry name" value="DNA POLYMERASE III SUBUNIT ALPHA"/>
    <property type="match status" value="1"/>
</dbReference>
<keyword evidence="9" id="KW-1185">Reference proteome</keyword>
<keyword evidence="4" id="KW-0235">DNA replication</keyword>
<feature type="domain" description="Polymerase/histidinol phosphatase N-terminal" evidence="7">
    <location>
        <begin position="3"/>
        <end position="70"/>
    </location>
</feature>
<evidence type="ECO:0000256" key="5">
    <source>
        <dbReference type="ARBA" id="ARBA00022932"/>
    </source>
</evidence>
<dbReference type="InterPro" id="IPR004013">
    <property type="entry name" value="PHP_dom"/>
</dbReference>
<dbReference type="Proteomes" id="UP000238672">
    <property type="component" value="Unassembled WGS sequence"/>
</dbReference>
<proteinExistence type="predicted"/>
<dbReference type="EC" id="2.7.7.7" evidence="1"/>
<dbReference type="InterPro" id="IPR040982">
    <property type="entry name" value="DNA_pol3_finger"/>
</dbReference>
<keyword evidence="3" id="KW-0548">Nucleotidyltransferase</keyword>
<dbReference type="InterPro" id="IPR011708">
    <property type="entry name" value="DNA_pol3_alpha_NTPase_dom"/>
</dbReference>
<dbReference type="InterPro" id="IPR003141">
    <property type="entry name" value="Pol/His_phosphatase_N"/>
</dbReference>
<dbReference type="PANTHER" id="PTHR32294:SF0">
    <property type="entry name" value="DNA POLYMERASE III SUBUNIT ALPHA"/>
    <property type="match status" value="1"/>
</dbReference>
<evidence type="ECO:0000259" key="7">
    <source>
        <dbReference type="SMART" id="SM00481"/>
    </source>
</evidence>
<sequence length="895" mass="105183">MKGVFYLQSFYSIMQSTNSLESLVKKAKENSYDFVALSDHHNLYGMVEFFNLCQKYQIKPVIGMKITLDLKNITTKIPQVGLLVYAFNDQGIRHLIQISNLLQTQNRPITLKELIFFQNNLFIILSNIDCLFDNLLESNIFQQVIKKLKKYCKRFYFGLSFQSDELEMFAEILLQWVSLYEIKIVPTHQTKYLSETELPVYQILAKLNNQTTILQKIHNNHLSFQFLTMEQKDEIYQFYYKNYPHIFLNLLELISDIKYHYFSLNSFNMPLFLPKSQVNSFDYLKQKTYQALESKFLSFSKKPTFIYCQRLEKELKIIHDMNYADYFLIVSDIVVFAKNKGILVGPGRGSAASSLICFLLDITEIDPLVYNLLFERFLNPQRKKKPDIDLDFPDDQIETVLKYIVDKYKPAYVASIITFNTWTSKSFLRIVPELKKQKVFVEQFWSHINLESVASQIEGIPRFTGTHPAGLVISNKKLFASLPVQSNQQAHFPCLYQTQFDAKHLESIGLLKIDLLSLKNLSLVHKILNKINSSESFFWHQIPLDDVSTYKTLQKAQTDYVFQLESFSAKEVLKKVNPRIFDDLVAVLALNRPGPKKYINNYCFNKKNNNITYLHPNVDIVLRNTYGIILYQEQIMEIAVRFAGYNLGESEILMKILSQNKTVKQKETQVFIDKSVNKGHSTFLANRVFNYILQFSNYSFNKSHSVSYALISYKMAYLKTHYSIAFFMVLLEEHNKNLLETAKILKQMKKEYQLSFLFPNLFLSSTNYQFVNNCFLLPFTFIPGMSEENSLFIIKERQKQKFVDFFDFKKRCRSVLNSSLLRNLILMSVFDDFGLTKKYLMKQADLDNFEHEQYLLQNQNESVSYLDTQEEYPFLYIKENVFRLLGFDLYDIFSF</sequence>
<dbReference type="SUPFAM" id="SSF89550">
    <property type="entry name" value="PHP domain-like"/>
    <property type="match status" value="1"/>
</dbReference>
<evidence type="ECO:0000256" key="2">
    <source>
        <dbReference type="ARBA" id="ARBA00022679"/>
    </source>
</evidence>
<dbReference type="Pfam" id="PF14579">
    <property type="entry name" value="HHH_6"/>
    <property type="match status" value="1"/>
</dbReference>
<evidence type="ECO:0000256" key="6">
    <source>
        <dbReference type="ARBA" id="ARBA00049244"/>
    </source>
</evidence>
<dbReference type="Gene3D" id="1.10.150.870">
    <property type="match status" value="1"/>
</dbReference>
<reference evidence="8 9" key="1">
    <citation type="submission" date="2018-02" db="EMBL/GenBank/DDBJ databases">
        <title>Metagenomics reveals mixed infection of spiroplasma and phytoplasma in chicory.</title>
        <authorList>
            <person name="Polano C."/>
            <person name="Moruzzi S."/>
            <person name="Ermacora P."/>
            <person name="Ferrini F."/>
            <person name="Martini M."/>
            <person name="Firrao G."/>
        </authorList>
    </citation>
    <scope>NUCLEOTIDE SEQUENCE [LARGE SCALE GENOMIC DNA]</scope>
    <source>
        <strain evidence="8 9">ChiP</strain>
    </source>
</reference>
<dbReference type="Pfam" id="PF07733">
    <property type="entry name" value="DNA_pol3_alpha"/>
    <property type="match status" value="2"/>
</dbReference>
<dbReference type="CDD" id="cd07431">
    <property type="entry name" value="PHP_PolIIIA"/>
    <property type="match status" value="1"/>
</dbReference>
<accession>A0A2S8NV63</accession>
<evidence type="ECO:0000256" key="1">
    <source>
        <dbReference type="ARBA" id="ARBA00012417"/>
    </source>
</evidence>
<dbReference type="SMART" id="SM00481">
    <property type="entry name" value="POLIIIAc"/>
    <property type="match status" value="1"/>
</dbReference>
<dbReference type="AlphaFoldDB" id="A0A2S8NV63"/>
<gene>
    <name evidence="8" type="ORF">C6B37_00645</name>
</gene>
<evidence type="ECO:0000313" key="8">
    <source>
        <dbReference type="EMBL" id="PQP79876.1"/>
    </source>
</evidence>
<evidence type="ECO:0000313" key="9">
    <source>
        <dbReference type="Proteomes" id="UP000238672"/>
    </source>
</evidence>
<evidence type="ECO:0000256" key="3">
    <source>
        <dbReference type="ARBA" id="ARBA00022695"/>
    </source>
</evidence>
<dbReference type="GO" id="GO:0003887">
    <property type="term" value="F:DNA-directed DNA polymerase activity"/>
    <property type="evidence" value="ECO:0007669"/>
    <property type="project" value="UniProtKB-KW"/>
</dbReference>
<comment type="catalytic activity">
    <reaction evidence="6">
        <text>DNA(n) + a 2'-deoxyribonucleoside 5'-triphosphate = DNA(n+1) + diphosphate</text>
        <dbReference type="Rhea" id="RHEA:22508"/>
        <dbReference type="Rhea" id="RHEA-COMP:17339"/>
        <dbReference type="Rhea" id="RHEA-COMP:17340"/>
        <dbReference type="ChEBI" id="CHEBI:33019"/>
        <dbReference type="ChEBI" id="CHEBI:61560"/>
        <dbReference type="ChEBI" id="CHEBI:173112"/>
        <dbReference type="EC" id="2.7.7.7"/>
    </reaction>
</comment>
<dbReference type="InterPro" id="IPR004805">
    <property type="entry name" value="DnaE2/DnaE/PolC"/>
</dbReference>
<dbReference type="GO" id="GO:0008408">
    <property type="term" value="F:3'-5' exonuclease activity"/>
    <property type="evidence" value="ECO:0007669"/>
    <property type="project" value="InterPro"/>
</dbReference>
<name>A0A2S8NV63_9MOLU</name>
<dbReference type="InterPro" id="IPR016195">
    <property type="entry name" value="Pol/histidinol_Pase-like"/>
</dbReference>
<comment type="caution">
    <text evidence="8">The sequence shown here is derived from an EMBL/GenBank/DDBJ whole genome shotgun (WGS) entry which is preliminary data.</text>
</comment>
<keyword evidence="2" id="KW-0808">Transferase</keyword>
<dbReference type="InterPro" id="IPR029460">
    <property type="entry name" value="DNAPol_HHH"/>
</dbReference>
<dbReference type="EMBL" id="PUUG01000008">
    <property type="protein sequence ID" value="PQP79876.1"/>
    <property type="molecule type" value="Genomic_DNA"/>
</dbReference>
<evidence type="ECO:0000256" key="4">
    <source>
        <dbReference type="ARBA" id="ARBA00022705"/>
    </source>
</evidence>
<protein>
    <recommendedName>
        <fullName evidence="1">DNA-directed DNA polymerase</fullName>
        <ecNumber evidence="1">2.7.7.7</ecNumber>
    </recommendedName>
</protein>
<dbReference type="Pfam" id="PF17657">
    <property type="entry name" value="DNA_pol3_finger"/>
    <property type="match status" value="1"/>
</dbReference>
<dbReference type="Pfam" id="PF02811">
    <property type="entry name" value="PHP"/>
    <property type="match status" value="1"/>
</dbReference>
<organism evidence="8 9">
    <name type="scientific">Candidatus Phytoplasma phoenicium</name>
    <dbReference type="NCBI Taxonomy" id="198422"/>
    <lineage>
        <taxon>Bacteria</taxon>
        <taxon>Bacillati</taxon>
        <taxon>Mycoplasmatota</taxon>
        <taxon>Mollicutes</taxon>
        <taxon>Acholeplasmatales</taxon>
        <taxon>Acholeplasmataceae</taxon>
        <taxon>Candidatus Phytoplasma</taxon>
        <taxon>16SrIX (Pigeon pea witches'-broom group)</taxon>
    </lineage>
</organism>
<dbReference type="GO" id="GO:0006260">
    <property type="term" value="P:DNA replication"/>
    <property type="evidence" value="ECO:0007669"/>
    <property type="project" value="UniProtKB-KW"/>
</dbReference>